<reference evidence="1" key="1">
    <citation type="submission" date="2014-12" db="EMBL/GenBank/DDBJ databases">
        <title>Insight into the proteome of Arion vulgaris.</title>
        <authorList>
            <person name="Aradska J."/>
            <person name="Bulat T."/>
            <person name="Smidak R."/>
            <person name="Sarate P."/>
            <person name="Gangsoo J."/>
            <person name="Sialana F."/>
            <person name="Bilban M."/>
            <person name="Lubec G."/>
        </authorList>
    </citation>
    <scope>NUCLEOTIDE SEQUENCE</scope>
    <source>
        <tissue evidence="1">Skin</tissue>
    </source>
</reference>
<proteinExistence type="predicted"/>
<feature type="non-terminal residue" evidence="1">
    <location>
        <position position="218"/>
    </location>
</feature>
<protein>
    <submittedName>
        <fullName evidence="1">Uncharacterized protein</fullName>
    </submittedName>
</protein>
<name>A0A0B6YZM2_9EUPU</name>
<dbReference type="AlphaFoldDB" id="A0A0B6YZM2"/>
<dbReference type="EMBL" id="HACG01014702">
    <property type="protein sequence ID" value="CEK61567.1"/>
    <property type="molecule type" value="Transcribed_RNA"/>
</dbReference>
<organism evidence="1">
    <name type="scientific">Arion vulgaris</name>
    <dbReference type="NCBI Taxonomy" id="1028688"/>
    <lineage>
        <taxon>Eukaryota</taxon>
        <taxon>Metazoa</taxon>
        <taxon>Spiralia</taxon>
        <taxon>Lophotrochozoa</taxon>
        <taxon>Mollusca</taxon>
        <taxon>Gastropoda</taxon>
        <taxon>Heterobranchia</taxon>
        <taxon>Euthyneura</taxon>
        <taxon>Panpulmonata</taxon>
        <taxon>Eupulmonata</taxon>
        <taxon>Stylommatophora</taxon>
        <taxon>Helicina</taxon>
        <taxon>Arionoidea</taxon>
        <taxon>Arionidae</taxon>
        <taxon>Arion</taxon>
    </lineage>
</organism>
<dbReference type="Gene3D" id="1.25.10.10">
    <property type="entry name" value="Leucine-rich Repeat Variant"/>
    <property type="match status" value="1"/>
</dbReference>
<accession>A0A0B6YZM2</accession>
<feature type="non-terminal residue" evidence="1">
    <location>
        <position position="1"/>
    </location>
</feature>
<dbReference type="InterPro" id="IPR016024">
    <property type="entry name" value="ARM-type_fold"/>
</dbReference>
<evidence type="ECO:0000313" key="1">
    <source>
        <dbReference type="EMBL" id="CEK61567.1"/>
    </source>
</evidence>
<sequence length="218" mass="25415">DLVLQEICLDILYTFMVKSPVLEDKMKRKVNVFFHLLRLLSEHPEVHNIQARTMRLLVRLVDSDQTRAQISHLKHWRHLLDSVMSAIKHFYQDAELLCNSLMIVTLILKGNSDLQTYMAEKYIHRIMLLFKSASQHPDAGKLLFCVLWQTAHSEQARPLMALPIVNLVLEHLTQWHADSSIICDCFCLLEKLCLYDKFSDILVDKDVVMRSLLPEMMS</sequence>
<gene>
    <name evidence="1" type="primary">ORF42605</name>
</gene>
<dbReference type="InterPro" id="IPR011989">
    <property type="entry name" value="ARM-like"/>
</dbReference>
<dbReference type="SUPFAM" id="SSF48371">
    <property type="entry name" value="ARM repeat"/>
    <property type="match status" value="1"/>
</dbReference>